<dbReference type="CDD" id="cd01392">
    <property type="entry name" value="HTH_LacI"/>
    <property type="match status" value="1"/>
</dbReference>
<sequence length="349" mass="38179">MKRATSKDVARLAGVSQTTVSFVMNNTPGVSLSDETRRRVIEAARELQYIPNSFAKGLKTSQSRLLGVFLPSMDNPFYPMLMKYIEKYTVGLSYNVMLCCTYRNPEREKAYLDLCIEKQVDGIIYLFTPNWLKRAVQISHSIPIVLISEKSDDVPLNTISMNGFRCGELLANHLLELGHRRLAYILSPVTSISMTRRMRLEGIQSAVEKAGLPPDALQVLTAPEMPPDGTEADAGYILMDRLLREGRVTGVIGVNDLVAFGALSCALTTPGLQLPRDLSICGFDNIYLSAMARPGLTTVDYCTESLCKLAVDMVLNGTGDSSILKLSSDPQLVVRGSTGPAPAKPPRSA</sequence>
<accession>A0A0D8IWR6</accession>
<proteinExistence type="predicted"/>
<feature type="domain" description="HTH lacI-type" evidence="5">
    <location>
        <begin position="4"/>
        <end position="60"/>
    </location>
</feature>
<evidence type="ECO:0000256" key="1">
    <source>
        <dbReference type="ARBA" id="ARBA00022491"/>
    </source>
</evidence>
<dbReference type="SUPFAM" id="SSF47413">
    <property type="entry name" value="lambda repressor-like DNA-binding domains"/>
    <property type="match status" value="1"/>
</dbReference>
<comment type="caution">
    <text evidence="6">The sequence shown here is derived from an EMBL/GenBank/DDBJ whole genome shotgun (WGS) entry which is preliminary data.</text>
</comment>
<dbReference type="Proteomes" id="UP000032483">
    <property type="component" value="Unassembled WGS sequence"/>
</dbReference>
<dbReference type="Pfam" id="PF13377">
    <property type="entry name" value="Peripla_BP_3"/>
    <property type="match status" value="1"/>
</dbReference>
<dbReference type="PANTHER" id="PTHR30146:SF148">
    <property type="entry name" value="HTH-TYPE TRANSCRIPTIONAL REPRESSOR PURR-RELATED"/>
    <property type="match status" value="1"/>
</dbReference>
<evidence type="ECO:0000256" key="4">
    <source>
        <dbReference type="ARBA" id="ARBA00023163"/>
    </source>
</evidence>
<dbReference type="GeneID" id="42857887"/>
<evidence type="ECO:0000313" key="6">
    <source>
        <dbReference type="EMBL" id="KJF38934.1"/>
    </source>
</evidence>
<protein>
    <recommendedName>
        <fullName evidence="5">HTH lacI-type domain-containing protein</fullName>
    </recommendedName>
</protein>
<dbReference type="InterPro" id="IPR028082">
    <property type="entry name" value="Peripla_BP_I"/>
</dbReference>
<dbReference type="RefSeq" id="WP_050006130.1">
    <property type="nucleotide sequence ID" value="NZ_JXXK01000027.1"/>
</dbReference>
<dbReference type="Gene3D" id="1.10.260.40">
    <property type="entry name" value="lambda repressor-like DNA-binding domains"/>
    <property type="match status" value="1"/>
</dbReference>
<dbReference type="Gene3D" id="3.40.50.2300">
    <property type="match status" value="2"/>
</dbReference>
<keyword evidence="2" id="KW-0805">Transcription regulation</keyword>
<evidence type="ECO:0000256" key="2">
    <source>
        <dbReference type="ARBA" id="ARBA00023015"/>
    </source>
</evidence>
<dbReference type="Pfam" id="PF00356">
    <property type="entry name" value="LacI"/>
    <property type="match status" value="1"/>
</dbReference>
<dbReference type="InterPro" id="IPR010982">
    <property type="entry name" value="Lambda_DNA-bd_dom_sf"/>
</dbReference>
<dbReference type="AlphaFoldDB" id="A0A0D8IWR6"/>
<dbReference type="SMART" id="SM00354">
    <property type="entry name" value="HTH_LACI"/>
    <property type="match status" value="1"/>
</dbReference>
<name>A0A0D8IWR6_9FIRM</name>
<dbReference type="SUPFAM" id="SSF53822">
    <property type="entry name" value="Periplasmic binding protein-like I"/>
    <property type="match status" value="1"/>
</dbReference>
<dbReference type="GO" id="GO:0000976">
    <property type="term" value="F:transcription cis-regulatory region binding"/>
    <property type="evidence" value="ECO:0007669"/>
    <property type="project" value="TreeGrafter"/>
</dbReference>
<keyword evidence="4" id="KW-0804">Transcription</keyword>
<dbReference type="GO" id="GO:0003700">
    <property type="term" value="F:DNA-binding transcription factor activity"/>
    <property type="evidence" value="ECO:0007669"/>
    <property type="project" value="TreeGrafter"/>
</dbReference>
<gene>
    <name evidence="6" type="ORF">TQ39_15095</name>
</gene>
<dbReference type="EMBL" id="JXXK01000027">
    <property type="protein sequence ID" value="KJF38934.1"/>
    <property type="molecule type" value="Genomic_DNA"/>
</dbReference>
<dbReference type="CDD" id="cd06267">
    <property type="entry name" value="PBP1_LacI_sugar_binding-like"/>
    <property type="match status" value="1"/>
</dbReference>
<keyword evidence="3" id="KW-0238">DNA-binding</keyword>
<evidence type="ECO:0000313" key="7">
    <source>
        <dbReference type="Proteomes" id="UP000032483"/>
    </source>
</evidence>
<reference evidence="6" key="1">
    <citation type="submission" date="2015-02" db="EMBL/GenBank/DDBJ databases">
        <title>A novel member of the family Ruminococcaceae isolated from human feces.</title>
        <authorList>
            <person name="Shkoporov A.N."/>
            <person name="Chaplin A.V."/>
            <person name="Motuzova O.V."/>
            <person name="Kafarskaia L.I."/>
            <person name="Khokhlova E.V."/>
            <person name="Efimov B.A."/>
        </authorList>
    </citation>
    <scope>NUCLEOTIDE SEQUENCE [LARGE SCALE GENOMIC DNA]</scope>
    <source>
        <strain evidence="6">585-1</strain>
    </source>
</reference>
<dbReference type="PANTHER" id="PTHR30146">
    <property type="entry name" value="LACI-RELATED TRANSCRIPTIONAL REPRESSOR"/>
    <property type="match status" value="1"/>
</dbReference>
<organism evidence="6 7">
    <name type="scientific">Ruthenibacterium lactatiformans</name>
    <dbReference type="NCBI Taxonomy" id="1550024"/>
    <lineage>
        <taxon>Bacteria</taxon>
        <taxon>Bacillati</taxon>
        <taxon>Bacillota</taxon>
        <taxon>Clostridia</taxon>
        <taxon>Eubacteriales</taxon>
        <taxon>Oscillospiraceae</taxon>
        <taxon>Ruthenibacterium</taxon>
    </lineage>
</organism>
<dbReference type="InterPro" id="IPR000843">
    <property type="entry name" value="HTH_LacI"/>
</dbReference>
<evidence type="ECO:0000256" key="3">
    <source>
        <dbReference type="ARBA" id="ARBA00023125"/>
    </source>
</evidence>
<dbReference type="InterPro" id="IPR046335">
    <property type="entry name" value="LacI/GalR-like_sensor"/>
</dbReference>
<evidence type="ECO:0000259" key="5">
    <source>
        <dbReference type="PROSITE" id="PS50932"/>
    </source>
</evidence>
<keyword evidence="7" id="KW-1185">Reference proteome</keyword>
<dbReference type="PROSITE" id="PS50932">
    <property type="entry name" value="HTH_LACI_2"/>
    <property type="match status" value="1"/>
</dbReference>
<keyword evidence="1" id="KW-0678">Repressor</keyword>